<feature type="domain" description="Response regulatory" evidence="2">
    <location>
        <begin position="6"/>
        <end position="118"/>
    </location>
</feature>
<name>A0A8J3D509_9BACT</name>
<organism evidence="4 5">
    <name type="scientific">Persicitalea jodogahamensis</name>
    <dbReference type="NCBI Taxonomy" id="402147"/>
    <lineage>
        <taxon>Bacteria</taxon>
        <taxon>Pseudomonadati</taxon>
        <taxon>Bacteroidota</taxon>
        <taxon>Cytophagia</taxon>
        <taxon>Cytophagales</taxon>
        <taxon>Spirosomataceae</taxon>
        <taxon>Persicitalea</taxon>
    </lineage>
</organism>
<feature type="modified residue" description="4-aspartylphosphate" evidence="1">
    <location>
        <position position="58"/>
    </location>
</feature>
<dbReference type="InterPro" id="IPR007492">
    <property type="entry name" value="LytTR_DNA-bd_dom"/>
</dbReference>
<dbReference type="Proteomes" id="UP000598271">
    <property type="component" value="Unassembled WGS sequence"/>
</dbReference>
<keyword evidence="4" id="KW-0238">DNA-binding</keyword>
<accession>A0A8J3D509</accession>
<dbReference type="SMART" id="SM00850">
    <property type="entry name" value="LytTR"/>
    <property type="match status" value="1"/>
</dbReference>
<evidence type="ECO:0000259" key="2">
    <source>
        <dbReference type="PROSITE" id="PS50110"/>
    </source>
</evidence>
<dbReference type="Pfam" id="PF00072">
    <property type="entry name" value="Response_reg"/>
    <property type="match status" value="1"/>
</dbReference>
<protein>
    <submittedName>
        <fullName evidence="4">DNA-binding response regulator</fullName>
    </submittedName>
</protein>
<evidence type="ECO:0000259" key="3">
    <source>
        <dbReference type="PROSITE" id="PS50930"/>
    </source>
</evidence>
<dbReference type="InterPro" id="IPR011006">
    <property type="entry name" value="CheY-like_superfamily"/>
</dbReference>
<dbReference type="SUPFAM" id="SSF52172">
    <property type="entry name" value="CheY-like"/>
    <property type="match status" value="1"/>
</dbReference>
<dbReference type="InterPro" id="IPR046947">
    <property type="entry name" value="LytR-like"/>
</dbReference>
<dbReference type="PANTHER" id="PTHR37299:SF1">
    <property type="entry name" value="STAGE 0 SPORULATION PROTEIN A HOMOLOG"/>
    <property type="match status" value="1"/>
</dbReference>
<dbReference type="GO" id="GO:0003677">
    <property type="term" value="F:DNA binding"/>
    <property type="evidence" value="ECO:0007669"/>
    <property type="project" value="UniProtKB-KW"/>
</dbReference>
<evidence type="ECO:0000256" key="1">
    <source>
        <dbReference type="PROSITE-ProRule" id="PRU00169"/>
    </source>
</evidence>
<dbReference type="RefSeq" id="WP_189567428.1">
    <property type="nucleotide sequence ID" value="NZ_BMXF01000005.1"/>
</dbReference>
<dbReference type="Pfam" id="PF04397">
    <property type="entry name" value="LytTR"/>
    <property type="match status" value="1"/>
</dbReference>
<keyword evidence="5" id="KW-1185">Reference proteome</keyword>
<sequence>MNLPLRTITIDDEQLALNRLKRLLSDYADVFDIIAEGHNGAEGLDLIEKHKPDLVFLDIEMPLLNGFEMLAKVSTMPMVVFATAYDQYAIRAFEENSVDYLLKPIENERLQKTIEKIKSRVEVKKTPQTDVSAPEDTREHYTQNLLRLLERMQPRQEMHALSVKSGERILLIPLTEVSHFEAEDKYVFLNTLDGHQYLVSHTLTSLEEKLPVHFLRVSRSAILNTHQINEIQRYFNGKYMIVMRDRKASSLQSGSTYGDAIRQLLSI</sequence>
<feature type="domain" description="HTH LytTR-type" evidence="3">
    <location>
        <begin position="161"/>
        <end position="267"/>
    </location>
</feature>
<reference evidence="4 5" key="1">
    <citation type="journal article" date="2014" name="Int. J. Syst. Evol. Microbiol.">
        <title>Complete genome sequence of Corynebacterium casei LMG S-19264T (=DSM 44701T), isolated from a smear-ripened cheese.</title>
        <authorList>
            <consortium name="US DOE Joint Genome Institute (JGI-PGF)"/>
            <person name="Walter F."/>
            <person name="Albersmeier A."/>
            <person name="Kalinowski J."/>
            <person name="Ruckert C."/>
        </authorList>
    </citation>
    <scope>NUCLEOTIDE SEQUENCE [LARGE SCALE GENOMIC DNA]</scope>
    <source>
        <strain evidence="4 5">KCTC 12866</strain>
    </source>
</reference>
<dbReference type="PROSITE" id="PS50930">
    <property type="entry name" value="HTH_LYTTR"/>
    <property type="match status" value="1"/>
</dbReference>
<dbReference type="EMBL" id="BMXF01000005">
    <property type="protein sequence ID" value="GHB84055.1"/>
    <property type="molecule type" value="Genomic_DNA"/>
</dbReference>
<evidence type="ECO:0000313" key="4">
    <source>
        <dbReference type="EMBL" id="GHB84055.1"/>
    </source>
</evidence>
<dbReference type="GO" id="GO:0000156">
    <property type="term" value="F:phosphorelay response regulator activity"/>
    <property type="evidence" value="ECO:0007669"/>
    <property type="project" value="InterPro"/>
</dbReference>
<dbReference type="PANTHER" id="PTHR37299">
    <property type="entry name" value="TRANSCRIPTIONAL REGULATOR-RELATED"/>
    <property type="match status" value="1"/>
</dbReference>
<dbReference type="SMART" id="SM00448">
    <property type="entry name" value="REC"/>
    <property type="match status" value="1"/>
</dbReference>
<keyword evidence="1" id="KW-0597">Phosphoprotein</keyword>
<dbReference type="PROSITE" id="PS50110">
    <property type="entry name" value="RESPONSE_REGULATORY"/>
    <property type="match status" value="1"/>
</dbReference>
<dbReference type="AlphaFoldDB" id="A0A8J3D509"/>
<evidence type="ECO:0000313" key="5">
    <source>
        <dbReference type="Proteomes" id="UP000598271"/>
    </source>
</evidence>
<dbReference type="Gene3D" id="2.40.50.1020">
    <property type="entry name" value="LytTr DNA-binding domain"/>
    <property type="match status" value="1"/>
</dbReference>
<dbReference type="InterPro" id="IPR001789">
    <property type="entry name" value="Sig_transdc_resp-reg_receiver"/>
</dbReference>
<dbReference type="Gene3D" id="3.40.50.2300">
    <property type="match status" value="1"/>
</dbReference>
<proteinExistence type="predicted"/>
<comment type="caution">
    <text evidence="4">The sequence shown here is derived from an EMBL/GenBank/DDBJ whole genome shotgun (WGS) entry which is preliminary data.</text>
</comment>
<gene>
    <name evidence="4" type="ORF">GCM10007390_44040</name>
</gene>